<gene>
    <name evidence="2" type="ORF">BLA29_010720</name>
</gene>
<dbReference type="PANTHER" id="PTHR19964:SF93">
    <property type="entry name" value="INACTIVATION-NO-AFTER-POTENTIAL D PROTEIN"/>
    <property type="match status" value="1"/>
</dbReference>
<sequence>MIDAKASTAKQQQWGEEILVELIRDENIGFGISIIGGNDNPKFSDYADNMATSLSSSLLSSGIIIIKKILPESPAAKCGVMKIGDRLLQVAGIDVGHLTHDETVAVIKRAKSP</sequence>
<accession>A0A1Y3AUP6</accession>
<dbReference type="SMART" id="SM00228">
    <property type="entry name" value="PDZ"/>
    <property type="match status" value="1"/>
</dbReference>
<dbReference type="SUPFAM" id="SSF50156">
    <property type="entry name" value="PDZ domain-like"/>
    <property type="match status" value="1"/>
</dbReference>
<dbReference type="Proteomes" id="UP000194236">
    <property type="component" value="Unassembled WGS sequence"/>
</dbReference>
<dbReference type="PANTHER" id="PTHR19964">
    <property type="entry name" value="MULTIPLE PDZ DOMAIN PROTEIN"/>
    <property type="match status" value="1"/>
</dbReference>
<dbReference type="InterPro" id="IPR001478">
    <property type="entry name" value="PDZ"/>
</dbReference>
<reference evidence="2 3" key="1">
    <citation type="submission" date="2017-03" db="EMBL/GenBank/DDBJ databases">
        <title>Genome Survey of Euroglyphus maynei.</title>
        <authorList>
            <person name="Arlian L.G."/>
            <person name="Morgan M.S."/>
            <person name="Rider S.D."/>
        </authorList>
    </citation>
    <scope>NUCLEOTIDE SEQUENCE [LARGE SCALE GENOMIC DNA]</scope>
    <source>
        <strain evidence="2">Arlian Lab</strain>
        <tissue evidence="2">Whole body</tissue>
    </source>
</reference>
<evidence type="ECO:0000259" key="1">
    <source>
        <dbReference type="PROSITE" id="PS50106"/>
    </source>
</evidence>
<dbReference type="AlphaFoldDB" id="A0A1Y3AUP6"/>
<dbReference type="InterPro" id="IPR051342">
    <property type="entry name" value="PDZ_scaffold"/>
</dbReference>
<dbReference type="PROSITE" id="PS50106">
    <property type="entry name" value="PDZ"/>
    <property type="match status" value="1"/>
</dbReference>
<organism evidence="2 3">
    <name type="scientific">Euroglyphus maynei</name>
    <name type="common">Mayne's house dust mite</name>
    <dbReference type="NCBI Taxonomy" id="6958"/>
    <lineage>
        <taxon>Eukaryota</taxon>
        <taxon>Metazoa</taxon>
        <taxon>Ecdysozoa</taxon>
        <taxon>Arthropoda</taxon>
        <taxon>Chelicerata</taxon>
        <taxon>Arachnida</taxon>
        <taxon>Acari</taxon>
        <taxon>Acariformes</taxon>
        <taxon>Sarcoptiformes</taxon>
        <taxon>Astigmata</taxon>
        <taxon>Psoroptidia</taxon>
        <taxon>Analgoidea</taxon>
        <taxon>Pyroglyphidae</taxon>
        <taxon>Pyroglyphinae</taxon>
        <taxon>Euroglyphus</taxon>
    </lineage>
</organism>
<proteinExistence type="predicted"/>
<protein>
    <recommendedName>
        <fullName evidence="1">PDZ domain-containing protein</fullName>
    </recommendedName>
</protein>
<dbReference type="EMBL" id="MUJZ01062252">
    <property type="protein sequence ID" value="OTF71176.1"/>
    <property type="molecule type" value="Genomic_DNA"/>
</dbReference>
<feature type="non-terminal residue" evidence="2">
    <location>
        <position position="113"/>
    </location>
</feature>
<dbReference type="Pfam" id="PF00595">
    <property type="entry name" value="PDZ"/>
    <property type="match status" value="1"/>
</dbReference>
<evidence type="ECO:0000313" key="2">
    <source>
        <dbReference type="EMBL" id="OTF71176.1"/>
    </source>
</evidence>
<evidence type="ECO:0000313" key="3">
    <source>
        <dbReference type="Proteomes" id="UP000194236"/>
    </source>
</evidence>
<name>A0A1Y3AUP6_EURMA</name>
<keyword evidence="3" id="KW-1185">Reference proteome</keyword>
<comment type="caution">
    <text evidence="2">The sequence shown here is derived from an EMBL/GenBank/DDBJ whole genome shotgun (WGS) entry which is preliminary data.</text>
</comment>
<dbReference type="Gene3D" id="2.30.42.10">
    <property type="match status" value="1"/>
</dbReference>
<feature type="domain" description="PDZ" evidence="1">
    <location>
        <begin position="19"/>
        <end position="113"/>
    </location>
</feature>
<dbReference type="InterPro" id="IPR036034">
    <property type="entry name" value="PDZ_sf"/>
</dbReference>
<dbReference type="OrthoDB" id="8058206at2759"/>